<keyword evidence="1" id="KW-1133">Transmembrane helix</keyword>
<keyword evidence="1" id="KW-0812">Transmembrane</keyword>
<accession>A0ABS7JCW4</accession>
<sequence length="102" mass="11295">MEQLFSSGHAADIVLAVLLAEAIWLKIRENNWQTLLGLLGPAALLVLGLRAALVGSPWYWIALPVALAFPLHLLDLKNRSQKRGYYRCKRTRPQGPGSLPLP</sequence>
<evidence type="ECO:0000313" key="2">
    <source>
        <dbReference type="EMBL" id="MBX7483523.1"/>
    </source>
</evidence>
<dbReference type="Proteomes" id="UP000755104">
    <property type="component" value="Unassembled WGS sequence"/>
</dbReference>
<evidence type="ECO:0000256" key="1">
    <source>
        <dbReference type="SAM" id="Phobius"/>
    </source>
</evidence>
<evidence type="ECO:0000313" key="3">
    <source>
        <dbReference type="Proteomes" id="UP000755104"/>
    </source>
</evidence>
<keyword evidence="3" id="KW-1185">Reference proteome</keyword>
<dbReference type="EMBL" id="JAIGNO010000010">
    <property type="protein sequence ID" value="MBX7483523.1"/>
    <property type="molecule type" value="Genomic_DNA"/>
</dbReference>
<gene>
    <name evidence="2" type="ORF">K3174_13390</name>
</gene>
<feature type="transmembrane region" description="Helical" evidence="1">
    <location>
        <begin position="58"/>
        <end position="76"/>
    </location>
</feature>
<feature type="transmembrane region" description="Helical" evidence="1">
    <location>
        <begin position="6"/>
        <end position="25"/>
    </location>
</feature>
<organism evidence="2 3">
    <name type="scientific">Qipengyuania qiaonensis</name>
    <dbReference type="NCBI Taxonomy" id="2867240"/>
    <lineage>
        <taxon>Bacteria</taxon>
        <taxon>Pseudomonadati</taxon>
        <taxon>Pseudomonadota</taxon>
        <taxon>Alphaproteobacteria</taxon>
        <taxon>Sphingomonadales</taxon>
        <taxon>Erythrobacteraceae</taxon>
        <taxon>Qipengyuania</taxon>
    </lineage>
</organism>
<feature type="transmembrane region" description="Helical" evidence="1">
    <location>
        <begin position="32"/>
        <end position="52"/>
    </location>
</feature>
<name>A0ABS7JCW4_9SPHN</name>
<comment type="caution">
    <text evidence="2">The sequence shown here is derived from an EMBL/GenBank/DDBJ whole genome shotgun (WGS) entry which is preliminary data.</text>
</comment>
<proteinExistence type="predicted"/>
<protein>
    <submittedName>
        <fullName evidence="2">Uncharacterized protein</fullName>
    </submittedName>
</protein>
<dbReference type="RefSeq" id="WP_221559388.1">
    <property type="nucleotide sequence ID" value="NZ_JAIGNO010000010.1"/>
</dbReference>
<keyword evidence="1" id="KW-0472">Membrane</keyword>
<reference evidence="2 3" key="1">
    <citation type="submission" date="2021-08" db="EMBL/GenBank/DDBJ databases">
        <title>Comparative Genomics Analysis of the Genus Qipengyuania Reveals Extensive Genetic Diversity and Metabolic Versatility, Including the Description of Fifteen Novel Species.</title>
        <authorList>
            <person name="Liu Y."/>
        </authorList>
    </citation>
    <scope>NUCLEOTIDE SEQUENCE [LARGE SCALE GENOMIC DNA]</scope>
    <source>
        <strain evidence="2 3">6D47A</strain>
    </source>
</reference>